<dbReference type="AlphaFoldDB" id="A0A382AC81"/>
<dbReference type="InterPro" id="IPR036291">
    <property type="entry name" value="NAD(P)-bd_dom_sf"/>
</dbReference>
<evidence type="ECO:0008006" key="3">
    <source>
        <dbReference type="Google" id="ProtNLM"/>
    </source>
</evidence>
<dbReference type="PANTHER" id="PTHR44147:SF2">
    <property type="entry name" value="DEHYDROGENASE_REDUCTASE SDR FAMILY MEMBER 1"/>
    <property type="match status" value="1"/>
</dbReference>
<dbReference type="SUPFAM" id="SSF51735">
    <property type="entry name" value="NAD(P)-binding Rossmann-fold domains"/>
    <property type="match status" value="1"/>
</dbReference>
<dbReference type="InterPro" id="IPR002347">
    <property type="entry name" value="SDR_fam"/>
</dbReference>
<gene>
    <name evidence="2" type="ORF">METZ01_LOCUS151546</name>
</gene>
<name>A0A382AC81_9ZZZZ</name>
<evidence type="ECO:0000313" key="2">
    <source>
        <dbReference type="EMBL" id="SVA98692.1"/>
    </source>
</evidence>
<feature type="region of interest" description="Disordered" evidence="1">
    <location>
        <begin position="1"/>
        <end position="51"/>
    </location>
</feature>
<organism evidence="2">
    <name type="scientific">marine metagenome</name>
    <dbReference type="NCBI Taxonomy" id="408172"/>
    <lineage>
        <taxon>unclassified sequences</taxon>
        <taxon>metagenomes</taxon>
        <taxon>ecological metagenomes</taxon>
    </lineage>
</organism>
<dbReference type="PRINTS" id="PR00080">
    <property type="entry name" value="SDRFAMILY"/>
</dbReference>
<dbReference type="Gene3D" id="3.40.50.720">
    <property type="entry name" value="NAD(P)-binding Rossmann-like Domain"/>
    <property type="match status" value="1"/>
</dbReference>
<dbReference type="PANTHER" id="PTHR44147">
    <property type="entry name" value="DEHYDROGENASE/REDUCTASE SDR FAMILY MEMBER 1"/>
    <property type="match status" value="1"/>
</dbReference>
<proteinExistence type="predicted"/>
<feature type="non-terminal residue" evidence="2">
    <location>
        <position position="1"/>
    </location>
</feature>
<dbReference type="Pfam" id="PF00106">
    <property type="entry name" value="adh_short"/>
    <property type="match status" value="1"/>
</dbReference>
<dbReference type="PRINTS" id="PR00081">
    <property type="entry name" value="GDHRDH"/>
</dbReference>
<accession>A0A382AC81</accession>
<sequence length="319" mass="33551">MPDSQSWSAWASKAREQSHDLTSSSVSECDSVPTGIEPATGGTGATMTNGSSMMKPAVALVTGATRGAGKGIAIGLASAGKTVYVTGRSATESTATLKGKILPGTLEETVNAINAAGGTAIGIICDHNDDAQTKTVINQIEAEQGRLDILVNNASLIHENLIDPGGFWEKPLELGNILDVGLRSAYVASYYAAPLMIKNQSGLITFTSSFGSVCYMHGPAYGAQKAGVDKFAADMAIDLENENVAAISLWLGPQLTERTDVVLKHHPEQYEGFMAMAETPEFNGRIIHALACDAKLMERSGQTLITAELAVEYGIRDAN</sequence>
<feature type="non-terminal residue" evidence="2">
    <location>
        <position position="319"/>
    </location>
</feature>
<dbReference type="EMBL" id="UINC01024646">
    <property type="protein sequence ID" value="SVA98692.1"/>
    <property type="molecule type" value="Genomic_DNA"/>
</dbReference>
<evidence type="ECO:0000256" key="1">
    <source>
        <dbReference type="SAM" id="MobiDB-lite"/>
    </source>
</evidence>
<protein>
    <recommendedName>
        <fullName evidence="3">Short-chain dehydrogenase</fullName>
    </recommendedName>
</protein>
<reference evidence="2" key="1">
    <citation type="submission" date="2018-05" db="EMBL/GenBank/DDBJ databases">
        <authorList>
            <person name="Lanie J.A."/>
            <person name="Ng W.-L."/>
            <person name="Kazmierczak K.M."/>
            <person name="Andrzejewski T.M."/>
            <person name="Davidsen T.M."/>
            <person name="Wayne K.J."/>
            <person name="Tettelin H."/>
            <person name="Glass J.I."/>
            <person name="Rusch D."/>
            <person name="Podicherti R."/>
            <person name="Tsui H.-C.T."/>
            <person name="Winkler M.E."/>
        </authorList>
    </citation>
    <scope>NUCLEOTIDE SEQUENCE</scope>
</reference>